<feature type="non-terminal residue" evidence="2">
    <location>
        <position position="114"/>
    </location>
</feature>
<feature type="region of interest" description="Disordered" evidence="1">
    <location>
        <begin position="90"/>
        <end position="114"/>
    </location>
</feature>
<sequence>GTFLESFPMDLKFERIIKKSLVGCIKSTPSSVLFSACYRRGRNGRLHDYIVTGSNRDSTRKPSLFLGDVSGLHLTHLQAPVLYMQRKETSSQITTVSSGKEKHEETCPKNKSQK</sequence>
<dbReference type="AlphaFoldDB" id="A0A0A9XL25"/>
<proteinExistence type="predicted"/>
<organism evidence="2">
    <name type="scientific">Lygus hesperus</name>
    <name type="common">Western plant bug</name>
    <dbReference type="NCBI Taxonomy" id="30085"/>
    <lineage>
        <taxon>Eukaryota</taxon>
        <taxon>Metazoa</taxon>
        <taxon>Ecdysozoa</taxon>
        <taxon>Arthropoda</taxon>
        <taxon>Hexapoda</taxon>
        <taxon>Insecta</taxon>
        <taxon>Pterygota</taxon>
        <taxon>Neoptera</taxon>
        <taxon>Paraneoptera</taxon>
        <taxon>Hemiptera</taxon>
        <taxon>Heteroptera</taxon>
        <taxon>Panheteroptera</taxon>
        <taxon>Cimicomorpha</taxon>
        <taxon>Miridae</taxon>
        <taxon>Mirini</taxon>
        <taxon>Lygus</taxon>
    </lineage>
</organism>
<accession>A0A0A9XL25</accession>
<feature type="non-terminal residue" evidence="2">
    <location>
        <position position="1"/>
    </location>
</feature>
<reference evidence="2" key="1">
    <citation type="journal article" date="2014" name="PLoS ONE">
        <title>Transcriptome-Based Identification of ABC Transporters in the Western Tarnished Plant Bug Lygus hesperus.</title>
        <authorList>
            <person name="Hull J.J."/>
            <person name="Chaney K."/>
            <person name="Geib S.M."/>
            <person name="Fabrick J.A."/>
            <person name="Brent C.S."/>
            <person name="Walsh D."/>
            <person name="Lavine L.C."/>
        </authorList>
    </citation>
    <scope>NUCLEOTIDE SEQUENCE</scope>
</reference>
<name>A0A0A9XL25_LYGHE</name>
<evidence type="ECO:0000313" key="2">
    <source>
        <dbReference type="EMBL" id="JAG20619.1"/>
    </source>
</evidence>
<protein>
    <submittedName>
        <fullName evidence="2">Lipoxygenase homology domain-containing protein 1</fullName>
    </submittedName>
</protein>
<dbReference type="EMBL" id="GBHO01022985">
    <property type="protein sequence ID" value="JAG20619.1"/>
    <property type="molecule type" value="Transcribed_RNA"/>
</dbReference>
<feature type="compositionally biased region" description="Basic and acidic residues" evidence="1">
    <location>
        <begin position="99"/>
        <end position="108"/>
    </location>
</feature>
<evidence type="ECO:0000256" key="1">
    <source>
        <dbReference type="SAM" id="MobiDB-lite"/>
    </source>
</evidence>
<gene>
    <name evidence="2" type="primary">Loxhd1</name>
    <name evidence="2" type="ORF">CM83_3064</name>
</gene>
<reference evidence="2" key="2">
    <citation type="submission" date="2014-07" db="EMBL/GenBank/DDBJ databases">
        <authorList>
            <person name="Hull J."/>
        </authorList>
    </citation>
    <scope>NUCLEOTIDE SEQUENCE</scope>
</reference>